<feature type="domain" description="DUF4283" evidence="1">
    <location>
        <begin position="101"/>
        <end position="164"/>
    </location>
</feature>
<dbReference type="EMBL" id="JAATIQ010000794">
    <property type="protein sequence ID" value="KAF4347560.1"/>
    <property type="molecule type" value="Genomic_DNA"/>
</dbReference>
<dbReference type="Proteomes" id="UP000583929">
    <property type="component" value="Unassembled WGS sequence"/>
</dbReference>
<evidence type="ECO:0000313" key="2">
    <source>
        <dbReference type="EMBL" id="KAF4347560.1"/>
    </source>
</evidence>
<evidence type="ECO:0000313" key="3">
    <source>
        <dbReference type="Proteomes" id="UP000583929"/>
    </source>
</evidence>
<dbReference type="Pfam" id="PF14111">
    <property type="entry name" value="DUF4283"/>
    <property type="match status" value="1"/>
</dbReference>
<dbReference type="InterPro" id="IPR025558">
    <property type="entry name" value="DUF4283"/>
</dbReference>
<comment type="caution">
    <text evidence="2">The sequence shown here is derived from an EMBL/GenBank/DDBJ whole genome shotgun (WGS) entry which is preliminary data.</text>
</comment>
<name>A0A7J6DNZ1_CANSA</name>
<dbReference type="AlphaFoldDB" id="A0A7J6DNZ1"/>
<proteinExistence type="predicted"/>
<organism evidence="2 3">
    <name type="scientific">Cannabis sativa</name>
    <name type="common">Hemp</name>
    <name type="synonym">Marijuana</name>
    <dbReference type="NCBI Taxonomy" id="3483"/>
    <lineage>
        <taxon>Eukaryota</taxon>
        <taxon>Viridiplantae</taxon>
        <taxon>Streptophyta</taxon>
        <taxon>Embryophyta</taxon>
        <taxon>Tracheophyta</taxon>
        <taxon>Spermatophyta</taxon>
        <taxon>Magnoliopsida</taxon>
        <taxon>eudicotyledons</taxon>
        <taxon>Gunneridae</taxon>
        <taxon>Pentapetalae</taxon>
        <taxon>rosids</taxon>
        <taxon>fabids</taxon>
        <taxon>Rosales</taxon>
        <taxon>Cannabaceae</taxon>
        <taxon>Cannabis</taxon>
    </lineage>
</organism>
<sequence length="288" mass="33314">MMSPKMAMRAEEDEAMGGEERRTLAYHREREEQRVKGHGTNMTPLQEVTEVGDPGIEAGEMDEMRQHFFDSMTLELEADVELSAEVMKKGILARTFGRRDIVRGRVKEILSKIWKLEGTWRMQTMKPWLWDIFFDNEVDKKEILKKRPWLVNGVLVNIREWPDDGSWEKVDMNKVRYWVEAHGLPTPYLTWENTDVIARKEFAYPPVGRAVPLYGAWNKVGVPIRNCFDPAIPRLKVDETFRRAEDCAPVEDRDKGKSVIMEDESDGTKLLRQCTNMQGAVGMIPSPN</sequence>
<keyword evidence="3" id="KW-1185">Reference proteome</keyword>
<evidence type="ECO:0000259" key="1">
    <source>
        <dbReference type="Pfam" id="PF14111"/>
    </source>
</evidence>
<gene>
    <name evidence="2" type="ORF">G4B88_009755</name>
</gene>
<accession>A0A7J6DNZ1</accession>
<protein>
    <recommendedName>
        <fullName evidence="1">DUF4283 domain-containing protein</fullName>
    </recommendedName>
</protein>
<reference evidence="2 3" key="1">
    <citation type="journal article" date="2020" name="bioRxiv">
        <title>Sequence and annotation of 42 cannabis genomes reveals extensive copy number variation in cannabinoid synthesis and pathogen resistance genes.</title>
        <authorList>
            <person name="Mckernan K.J."/>
            <person name="Helbert Y."/>
            <person name="Kane L.T."/>
            <person name="Ebling H."/>
            <person name="Zhang L."/>
            <person name="Liu B."/>
            <person name="Eaton Z."/>
            <person name="Mclaughlin S."/>
            <person name="Kingan S."/>
            <person name="Baybayan P."/>
            <person name="Concepcion G."/>
            <person name="Jordan M."/>
            <person name="Riva A."/>
            <person name="Barbazuk W."/>
            <person name="Harkins T."/>
        </authorList>
    </citation>
    <scope>NUCLEOTIDE SEQUENCE [LARGE SCALE GENOMIC DNA]</scope>
    <source>
        <strain evidence="3">cv. Jamaican Lion 4</strain>
        <tissue evidence="2">Leaf</tissue>
    </source>
</reference>